<feature type="compositionally biased region" description="Polar residues" evidence="1">
    <location>
        <begin position="39"/>
        <end position="49"/>
    </location>
</feature>
<dbReference type="OrthoDB" id="5365739at2759"/>
<organism evidence="2 3">
    <name type="scientific">Penicillium decumbens</name>
    <dbReference type="NCBI Taxonomy" id="69771"/>
    <lineage>
        <taxon>Eukaryota</taxon>
        <taxon>Fungi</taxon>
        <taxon>Dikarya</taxon>
        <taxon>Ascomycota</taxon>
        <taxon>Pezizomycotina</taxon>
        <taxon>Eurotiomycetes</taxon>
        <taxon>Eurotiomycetidae</taxon>
        <taxon>Eurotiales</taxon>
        <taxon>Aspergillaceae</taxon>
        <taxon>Penicillium</taxon>
    </lineage>
</organism>
<feature type="compositionally biased region" description="Pro residues" evidence="1">
    <location>
        <begin position="53"/>
        <end position="62"/>
    </location>
</feature>
<evidence type="ECO:0000313" key="2">
    <source>
        <dbReference type="EMBL" id="OQD78236.1"/>
    </source>
</evidence>
<dbReference type="EMBL" id="MDYL01000001">
    <property type="protein sequence ID" value="OQD78236.1"/>
    <property type="molecule type" value="Genomic_DNA"/>
</dbReference>
<feature type="compositionally biased region" description="Low complexity" evidence="1">
    <location>
        <begin position="116"/>
        <end position="129"/>
    </location>
</feature>
<name>A0A1V6PNY2_PENDC</name>
<comment type="caution">
    <text evidence="2">The sequence shown here is derived from an EMBL/GenBank/DDBJ whole genome shotgun (WGS) entry which is preliminary data.</text>
</comment>
<accession>A0A1V6PNY2</accession>
<evidence type="ECO:0000313" key="3">
    <source>
        <dbReference type="Proteomes" id="UP000191522"/>
    </source>
</evidence>
<gene>
    <name evidence="2" type="ORF">PENDEC_c001G01833</name>
</gene>
<feature type="region of interest" description="Disordered" evidence="1">
    <location>
        <begin position="26"/>
        <end position="153"/>
    </location>
</feature>
<proteinExistence type="predicted"/>
<sequence length="349" mass="38273">MIRPQLRQIALRGDRVRLGISTAIRPFSVSRPVAAEGQDQPSRQNGASQSRPPSSPRGPPRGPRTSTKPSAPGARRPAKVIDARSFAAPRAGGDSPKVIRNPRLRNTRGGNQAQGKPQGSKSKPAASKGAKGKGRKQSRPRGTGRFDANKEEEAARLAEFEQIEKEQIVKARPTPVRYEPQDIDFSTLKETWPSLPTDANARSAAVLEKLSTLSGRIPGGYVPPYELARRIWQGQSVLFESEAEKAETMEEVKRLAQVRADKLSQRKGELVEPRDVKFGAINAEDTKKLMETFAQGKYPTLEAGKDQPAVLGEVMRNLRNNGTYVTASKRPQFLAKVESLLSSARVKRT</sequence>
<dbReference type="STRING" id="69771.A0A1V6PNY2"/>
<reference evidence="3" key="1">
    <citation type="journal article" date="2017" name="Nat. Microbiol.">
        <title>Global analysis of biosynthetic gene clusters reveals vast potential of secondary metabolite production in Penicillium species.</title>
        <authorList>
            <person name="Nielsen J.C."/>
            <person name="Grijseels S."/>
            <person name="Prigent S."/>
            <person name="Ji B."/>
            <person name="Dainat J."/>
            <person name="Nielsen K.F."/>
            <person name="Frisvad J.C."/>
            <person name="Workman M."/>
            <person name="Nielsen J."/>
        </authorList>
    </citation>
    <scope>NUCLEOTIDE SEQUENCE [LARGE SCALE GENOMIC DNA]</scope>
    <source>
        <strain evidence="3">IBT 11843</strain>
    </source>
</reference>
<dbReference type="AlphaFoldDB" id="A0A1V6PNY2"/>
<keyword evidence="3" id="KW-1185">Reference proteome</keyword>
<dbReference type="Proteomes" id="UP000191522">
    <property type="component" value="Unassembled WGS sequence"/>
</dbReference>
<protein>
    <submittedName>
        <fullName evidence="2">Uncharacterized protein</fullName>
    </submittedName>
</protein>
<evidence type="ECO:0000256" key="1">
    <source>
        <dbReference type="SAM" id="MobiDB-lite"/>
    </source>
</evidence>
<feature type="compositionally biased region" description="Basic residues" evidence="1">
    <location>
        <begin position="130"/>
        <end position="139"/>
    </location>
</feature>
<dbReference type="OMA" id="QISLHCE"/>